<gene>
    <name evidence="7" type="primary">LOC109725178</name>
</gene>
<dbReference type="AlphaFoldDB" id="A0A6P5GPY8"/>
<feature type="region of interest" description="Disordered" evidence="4">
    <location>
        <begin position="1"/>
        <end position="58"/>
    </location>
</feature>
<reference evidence="6" key="1">
    <citation type="journal article" date="2015" name="Nat. Genet.">
        <title>The pineapple genome and the evolution of CAM photosynthesis.</title>
        <authorList>
            <person name="Ming R."/>
            <person name="VanBuren R."/>
            <person name="Wai C.M."/>
            <person name="Tang H."/>
            <person name="Schatz M.C."/>
            <person name="Bowers J.E."/>
            <person name="Lyons E."/>
            <person name="Wang M.L."/>
            <person name="Chen J."/>
            <person name="Biggers E."/>
            <person name="Zhang J."/>
            <person name="Huang L."/>
            <person name="Zhang L."/>
            <person name="Miao W."/>
            <person name="Zhang J."/>
            <person name="Ye Z."/>
            <person name="Miao C."/>
            <person name="Lin Z."/>
            <person name="Wang H."/>
            <person name="Zhou H."/>
            <person name="Yim W.C."/>
            <person name="Priest H.D."/>
            <person name="Zheng C."/>
            <person name="Woodhouse M."/>
            <person name="Edger P.P."/>
            <person name="Guyot R."/>
            <person name="Guo H.B."/>
            <person name="Guo H."/>
            <person name="Zheng G."/>
            <person name="Singh R."/>
            <person name="Sharma A."/>
            <person name="Min X."/>
            <person name="Zheng Y."/>
            <person name="Lee H."/>
            <person name="Gurtowski J."/>
            <person name="Sedlazeck F.J."/>
            <person name="Harkess A."/>
            <person name="McKain M.R."/>
            <person name="Liao Z."/>
            <person name="Fang J."/>
            <person name="Liu J."/>
            <person name="Zhang X."/>
            <person name="Zhang Q."/>
            <person name="Hu W."/>
            <person name="Qin Y."/>
            <person name="Wang K."/>
            <person name="Chen L.Y."/>
            <person name="Shirley N."/>
            <person name="Lin Y.R."/>
            <person name="Liu L.Y."/>
            <person name="Hernandez A.G."/>
            <person name="Wright C.L."/>
            <person name="Bulone V."/>
            <person name="Tuskan G.A."/>
            <person name="Heath K."/>
            <person name="Zee F."/>
            <person name="Moore P.H."/>
            <person name="Sunkar R."/>
            <person name="Leebens-Mack J.H."/>
            <person name="Mockler T."/>
            <person name="Bennetzen J.L."/>
            <person name="Freeling M."/>
            <person name="Sankoff D."/>
            <person name="Paterson A.H."/>
            <person name="Zhu X."/>
            <person name="Yang X."/>
            <person name="Smith J.A."/>
            <person name="Cushman J.C."/>
            <person name="Paull R.E."/>
            <person name="Yu Q."/>
        </authorList>
    </citation>
    <scope>NUCLEOTIDE SEQUENCE [LARGE SCALE GENOMIC DNA]</scope>
    <source>
        <strain evidence="6">cv. F153</strain>
    </source>
</reference>
<proteinExistence type="inferred from homology"/>
<dbReference type="SUPFAM" id="SSF47459">
    <property type="entry name" value="HLH, helix-loop-helix DNA-binding domain"/>
    <property type="match status" value="1"/>
</dbReference>
<feature type="region of interest" description="Disordered" evidence="4">
    <location>
        <begin position="254"/>
        <end position="306"/>
    </location>
</feature>
<comment type="similarity">
    <text evidence="1">Belongs to the bHLH protein family.</text>
</comment>
<dbReference type="PANTHER" id="PTHR46412">
    <property type="entry name" value="BES1-INTERACTING MYC-LIKE PROTEIN"/>
    <property type="match status" value="1"/>
</dbReference>
<evidence type="ECO:0000256" key="3">
    <source>
        <dbReference type="ARBA" id="ARBA00023163"/>
    </source>
</evidence>
<dbReference type="OrthoDB" id="690068at2759"/>
<keyword evidence="2" id="KW-0805">Transcription regulation</keyword>
<evidence type="ECO:0000256" key="2">
    <source>
        <dbReference type="ARBA" id="ARBA00023015"/>
    </source>
</evidence>
<keyword evidence="3" id="KW-0804">Transcription</keyword>
<evidence type="ECO:0000313" key="7">
    <source>
        <dbReference type="RefSeq" id="XP_020109857.1"/>
    </source>
</evidence>
<feature type="compositionally biased region" description="Basic and acidic residues" evidence="4">
    <location>
        <begin position="26"/>
        <end position="36"/>
    </location>
</feature>
<name>A0A6P5GPY8_ANACO</name>
<evidence type="ECO:0000256" key="4">
    <source>
        <dbReference type="SAM" id="MobiDB-lite"/>
    </source>
</evidence>
<dbReference type="PANTHER" id="PTHR46412:SF19">
    <property type="entry name" value="BHLH DOMAIN-CONTAINING PROTEIN"/>
    <property type="match status" value="1"/>
</dbReference>
<keyword evidence="6" id="KW-1185">Reference proteome</keyword>
<evidence type="ECO:0000256" key="1">
    <source>
        <dbReference type="ARBA" id="ARBA00005510"/>
    </source>
</evidence>
<dbReference type="GO" id="GO:0046983">
    <property type="term" value="F:protein dimerization activity"/>
    <property type="evidence" value="ECO:0007669"/>
    <property type="project" value="InterPro"/>
</dbReference>
<dbReference type="InterPro" id="IPR036638">
    <property type="entry name" value="HLH_DNA-bd_sf"/>
</dbReference>
<dbReference type="Gene3D" id="4.10.280.10">
    <property type="entry name" value="Helix-loop-helix DNA-binding domain"/>
    <property type="match status" value="1"/>
</dbReference>
<evidence type="ECO:0000259" key="5">
    <source>
        <dbReference type="PROSITE" id="PS50888"/>
    </source>
</evidence>
<protein>
    <submittedName>
        <fullName evidence="7">Transcription factor BIM2-like isoform X1</fullName>
    </submittedName>
</protein>
<feature type="compositionally biased region" description="Basic and acidic residues" evidence="4">
    <location>
        <begin position="7"/>
        <end position="16"/>
    </location>
</feature>
<dbReference type="Pfam" id="PF00010">
    <property type="entry name" value="HLH"/>
    <property type="match status" value="1"/>
</dbReference>
<sequence>MESASRSSEDEGDFGRRLSSSSHQELMVKVDGKSGEQKLGTPTTPRSKHSAMEQRRRCKINDRFQTLRDLIPHSDQKRDKATFLLEVIEYVKFLQEKVQKYESYPEWNQDNVKLTPWSNNRVPADGISDLSHATRVGPIPGFTFSGKLVDNSMSPTPAMLSNSQNVMESDLTADNVASQPQSQSQWQRSSCAADCTITSDMAADQEELMIDEGTISVSSLYSQNLFAALTHAMESSGIDLSQATVSVQVNLGKRASCGRPTSGTTLSNTKDHIDAPPANQTMEDFPMATGGEEPEEPSKRHKVDNS</sequence>
<dbReference type="SMART" id="SM00353">
    <property type="entry name" value="HLH"/>
    <property type="match status" value="1"/>
</dbReference>
<feature type="domain" description="BHLH" evidence="5">
    <location>
        <begin position="44"/>
        <end position="94"/>
    </location>
</feature>
<reference evidence="7" key="2">
    <citation type="submission" date="2025-08" db="UniProtKB">
        <authorList>
            <consortium name="RefSeq"/>
        </authorList>
    </citation>
    <scope>IDENTIFICATION</scope>
    <source>
        <tissue evidence="7">Leaf</tissue>
    </source>
</reference>
<dbReference type="GeneID" id="109725178"/>
<organism evidence="6 7">
    <name type="scientific">Ananas comosus</name>
    <name type="common">Pineapple</name>
    <name type="synonym">Ananas ananas</name>
    <dbReference type="NCBI Taxonomy" id="4615"/>
    <lineage>
        <taxon>Eukaryota</taxon>
        <taxon>Viridiplantae</taxon>
        <taxon>Streptophyta</taxon>
        <taxon>Embryophyta</taxon>
        <taxon>Tracheophyta</taxon>
        <taxon>Spermatophyta</taxon>
        <taxon>Magnoliopsida</taxon>
        <taxon>Liliopsida</taxon>
        <taxon>Poales</taxon>
        <taxon>Bromeliaceae</taxon>
        <taxon>Bromelioideae</taxon>
        <taxon>Ananas</taxon>
    </lineage>
</organism>
<dbReference type="GO" id="GO:0003700">
    <property type="term" value="F:DNA-binding transcription factor activity"/>
    <property type="evidence" value="ECO:0007669"/>
    <property type="project" value="InterPro"/>
</dbReference>
<dbReference type="GO" id="GO:0006351">
    <property type="term" value="P:DNA-templated transcription"/>
    <property type="evidence" value="ECO:0007669"/>
    <property type="project" value="InterPro"/>
</dbReference>
<evidence type="ECO:0000313" key="6">
    <source>
        <dbReference type="Proteomes" id="UP000515123"/>
    </source>
</evidence>
<dbReference type="InterPro" id="IPR044295">
    <property type="entry name" value="BIM1/2/3"/>
</dbReference>
<dbReference type="PROSITE" id="PS50888">
    <property type="entry name" value="BHLH"/>
    <property type="match status" value="1"/>
</dbReference>
<dbReference type="RefSeq" id="XP_020109857.1">
    <property type="nucleotide sequence ID" value="XM_020254268.1"/>
</dbReference>
<dbReference type="CDD" id="cd11453">
    <property type="entry name" value="bHLH_AtBIM_like"/>
    <property type="match status" value="1"/>
</dbReference>
<dbReference type="InterPro" id="IPR011598">
    <property type="entry name" value="bHLH_dom"/>
</dbReference>
<feature type="compositionally biased region" description="Polar residues" evidence="4">
    <location>
        <begin position="259"/>
        <end position="268"/>
    </location>
</feature>
<accession>A0A6P5GPY8</accession>
<dbReference type="Proteomes" id="UP000515123">
    <property type="component" value="Linkage group 19"/>
</dbReference>